<feature type="compositionally biased region" description="Polar residues" evidence="5">
    <location>
        <begin position="194"/>
        <end position="220"/>
    </location>
</feature>
<sequence>MHSYNNTNHTNSSSPANATNKKSNSANASGDTNTMTRMHPSMKRPRAPIACYRCHHKKVRCDGEHPNCTRCLTTGVLCAYPSSRRSRNTQPTNVDPFIDNLSQLEARIRRIEDDLESQRALVRTVCANDPLIGGGGGGGDLTAKHNNATLTSRMLKTEKDLQESRSIVAQLRLRGEQRAARGRRAAAAAAAASVASSTTPGPDKNNGSSEKLQKSNNEAVNGTGGKQRANHSSKLKSNSMKKEKSYTPTSAINTSTAISTSAATATAFSNMNYTTAMTSPPFYFTSASTTSPTDFINPSPTYYFPSYTTDLTGSMCSNNTTTNGSSHPLRHQQQQQQFNFQDWPLLNALPPTSAAHTTSSSTTINDFVDPMIIAAAEAHQNGIAPPLLSVSSYMVDEGTSIMAARARSLSHLPTAAPAATDTNMLIPGLQPSSSSTSTSSNSSFGFNANQSLYENYSQFMDSNDMMLIDGVGAGSAQTASLR</sequence>
<dbReference type="GO" id="GO:0005634">
    <property type="term" value="C:nucleus"/>
    <property type="evidence" value="ECO:0007669"/>
    <property type="project" value="UniProtKB-SubCell"/>
</dbReference>
<accession>A0AAN7D3A9</accession>
<evidence type="ECO:0000256" key="5">
    <source>
        <dbReference type="SAM" id="MobiDB-lite"/>
    </source>
</evidence>
<feature type="domain" description="Zn(2)-C6 fungal-type" evidence="6">
    <location>
        <begin position="50"/>
        <end position="80"/>
    </location>
</feature>
<dbReference type="PANTHER" id="PTHR46910">
    <property type="entry name" value="TRANSCRIPTION FACTOR PDR1"/>
    <property type="match status" value="1"/>
</dbReference>
<comment type="subcellular location">
    <subcellularLocation>
        <location evidence="1">Nucleus</location>
    </subcellularLocation>
</comment>
<dbReference type="InterPro" id="IPR050987">
    <property type="entry name" value="AtrR-like"/>
</dbReference>
<dbReference type="GO" id="GO:0003677">
    <property type="term" value="F:DNA binding"/>
    <property type="evidence" value="ECO:0007669"/>
    <property type="project" value="UniProtKB-KW"/>
</dbReference>
<dbReference type="SUPFAM" id="SSF57701">
    <property type="entry name" value="Zn2/Cys6 DNA-binding domain"/>
    <property type="match status" value="1"/>
</dbReference>
<dbReference type="PROSITE" id="PS00463">
    <property type="entry name" value="ZN2_CY6_FUNGAL_1"/>
    <property type="match status" value="1"/>
</dbReference>
<dbReference type="InterPro" id="IPR036864">
    <property type="entry name" value="Zn2-C6_fun-type_DNA-bd_sf"/>
</dbReference>
<keyword evidence="4" id="KW-0539">Nucleus</keyword>
<keyword evidence="8" id="KW-1185">Reference proteome</keyword>
<organism evidence="7 8">
    <name type="scientific">Mucor velutinosus</name>
    <dbReference type="NCBI Taxonomy" id="708070"/>
    <lineage>
        <taxon>Eukaryota</taxon>
        <taxon>Fungi</taxon>
        <taxon>Fungi incertae sedis</taxon>
        <taxon>Mucoromycota</taxon>
        <taxon>Mucoromycotina</taxon>
        <taxon>Mucoromycetes</taxon>
        <taxon>Mucorales</taxon>
        <taxon>Mucorineae</taxon>
        <taxon>Mucoraceae</taxon>
        <taxon>Mucor</taxon>
    </lineage>
</organism>
<feature type="region of interest" description="Disordered" evidence="5">
    <location>
        <begin position="191"/>
        <end position="249"/>
    </location>
</feature>
<evidence type="ECO:0000259" key="6">
    <source>
        <dbReference type="PROSITE" id="PS50048"/>
    </source>
</evidence>
<keyword evidence="3" id="KW-0238">DNA-binding</keyword>
<dbReference type="SMART" id="SM00066">
    <property type="entry name" value="GAL4"/>
    <property type="match status" value="1"/>
</dbReference>
<dbReference type="GeneID" id="89950887"/>
<dbReference type="GO" id="GO:0000981">
    <property type="term" value="F:DNA-binding transcription factor activity, RNA polymerase II-specific"/>
    <property type="evidence" value="ECO:0007669"/>
    <property type="project" value="InterPro"/>
</dbReference>
<feature type="compositionally biased region" description="Low complexity" evidence="5">
    <location>
        <begin position="1"/>
        <end position="29"/>
    </location>
</feature>
<reference evidence="7 8" key="1">
    <citation type="submission" date="2022-11" db="EMBL/GenBank/DDBJ databases">
        <title>Mucor velutinosus strain NIH1002 WGS.</title>
        <authorList>
            <person name="Subramanian P."/>
            <person name="Mullikin J.C."/>
            <person name="Segre J.A."/>
            <person name="Zelazny A.M."/>
        </authorList>
    </citation>
    <scope>NUCLEOTIDE SEQUENCE [LARGE SCALE GENOMIC DNA]</scope>
    <source>
        <strain evidence="7 8">NIH1002</strain>
    </source>
</reference>
<name>A0AAN7D3A9_9FUNG</name>
<gene>
    <name evidence="7" type="ORF">ATC70_007201</name>
</gene>
<protein>
    <recommendedName>
        <fullName evidence="6">Zn(2)-C6 fungal-type domain-containing protein</fullName>
    </recommendedName>
</protein>
<feature type="region of interest" description="Disordered" evidence="5">
    <location>
        <begin position="1"/>
        <end position="40"/>
    </location>
</feature>
<dbReference type="PROSITE" id="PS50048">
    <property type="entry name" value="ZN2_CY6_FUNGAL_2"/>
    <property type="match status" value="1"/>
</dbReference>
<evidence type="ECO:0000256" key="2">
    <source>
        <dbReference type="ARBA" id="ARBA00022723"/>
    </source>
</evidence>
<dbReference type="Pfam" id="PF00172">
    <property type="entry name" value="Zn_clus"/>
    <property type="match status" value="1"/>
</dbReference>
<dbReference type="Proteomes" id="UP001304243">
    <property type="component" value="Unassembled WGS sequence"/>
</dbReference>
<dbReference type="EMBL" id="JASEJX010000038">
    <property type="protein sequence ID" value="KAK4509897.1"/>
    <property type="molecule type" value="Genomic_DNA"/>
</dbReference>
<comment type="caution">
    <text evidence="7">The sequence shown here is derived from an EMBL/GenBank/DDBJ whole genome shotgun (WGS) entry which is preliminary data.</text>
</comment>
<dbReference type="InterPro" id="IPR001138">
    <property type="entry name" value="Zn2Cys6_DnaBD"/>
</dbReference>
<evidence type="ECO:0000313" key="7">
    <source>
        <dbReference type="EMBL" id="KAK4509897.1"/>
    </source>
</evidence>
<evidence type="ECO:0000313" key="8">
    <source>
        <dbReference type="Proteomes" id="UP001304243"/>
    </source>
</evidence>
<dbReference type="GO" id="GO:0008270">
    <property type="term" value="F:zinc ion binding"/>
    <property type="evidence" value="ECO:0007669"/>
    <property type="project" value="InterPro"/>
</dbReference>
<dbReference type="AlphaFoldDB" id="A0AAN7D3A9"/>
<dbReference type="Gene3D" id="4.10.240.10">
    <property type="entry name" value="Zn(2)-C6 fungal-type DNA-binding domain"/>
    <property type="match status" value="1"/>
</dbReference>
<dbReference type="RefSeq" id="XP_064676563.1">
    <property type="nucleotide sequence ID" value="XM_064826465.1"/>
</dbReference>
<evidence type="ECO:0000256" key="4">
    <source>
        <dbReference type="ARBA" id="ARBA00023242"/>
    </source>
</evidence>
<dbReference type="CDD" id="cd00067">
    <property type="entry name" value="GAL4"/>
    <property type="match status" value="1"/>
</dbReference>
<proteinExistence type="predicted"/>
<dbReference type="PANTHER" id="PTHR46910:SF3">
    <property type="entry name" value="HALOTOLERANCE PROTEIN 9-RELATED"/>
    <property type="match status" value="1"/>
</dbReference>
<keyword evidence="2" id="KW-0479">Metal-binding</keyword>
<evidence type="ECO:0000256" key="3">
    <source>
        <dbReference type="ARBA" id="ARBA00023125"/>
    </source>
</evidence>
<evidence type="ECO:0000256" key="1">
    <source>
        <dbReference type="ARBA" id="ARBA00004123"/>
    </source>
</evidence>